<dbReference type="RefSeq" id="WP_160329557.1">
    <property type="nucleotide sequence ID" value="NZ_JAJA02000001.1"/>
</dbReference>
<comment type="caution">
    <text evidence="2">The sequence shown here is derived from an EMBL/GenBank/DDBJ whole genome shotgun (WGS) entry which is preliminary data.</text>
</comment>
<name>A0A108U4M1_9GAMM</name>
<dbReference type="Proteomes" id="UP000023435">
    <property type="component" value="Unassembled WGS sequence"/>
</dbReference>
<dbReference type="OrthoDB" id="4827574at2"/>
<feature type="domain" description="Knr4/Smi1-like" evidence="1">
    <location>
        <begin position="24"/>
        <end position="148"/>
    </location>
</feature>
<keyword evidence="3" id="KW-1185">Reference proteome</keyword>
<gene>
    <name evidence="2" type="ORF">AZ78_0005</name>
</gene>
<evidence type="ECO:0000313" key="3">
    <source>
        <dbReference type="Proteomes" id="UP000023435"/>
    </source>
</evidence>
<dbReference type="Gene3D" id="3.40.1580.10">
    <property type="entry name" value="SMI1/KNR4-like"/>
    <property type="match status" value="1"/>
</dbReference>
<evidence type="ECO:0000259" key="1">
    <source>
        <dbReference type="SMART" id="SM00860"/>
    </source>
</evidence>
<evidence type="ECO:0000313" key="2">
    <source>
        <dbReference type="EMBL" id="KWS02461.1"/>
    </source>
</evidence>
<accession>A0A108U4M1</accession>
<dbReference type="SMART" id="SM00860">
    <property type="entry name" value="SMI1_KNR4"/>
    <property type="match status" value="1"/>
</dbReference>
<dbReference type="InterPro" id="IPR018958">
    <property type="entry name" value="Knr4/Smi1-like_dom"/>
</dbReference>
<dbReference type="Pfam" id="PF09346">
    <property type="entry name" value="SMI1_KNR4"/>
    <property type="match status" value="1"/>
</dbReference>
<organism evidence="2 3">
    <name type="scientific">Lysobacter capsici AZ78</name>
    <dbReference type="NCBI Taxonomy" id="1444315"/>
    <lineage>
        <taxon>Bacteria</taxon>
        <taxon>Pseudomonadati</taxon>
        <taxon>Pseudomonadota</taxon>
        <taxon>Gammaproteobacteria</taxon>
        <taxon>Lysobacterales</taxon>
        <taxon>Lysobacteraceae</taxon>
        <taxon>Lysobacter</taxon>
    </lineage>
</organism>
<dbReference type="InterPro" id="IPR037883">
    <property type="entry name" value="Knr4/Smi1-like_sf"/>
</dbReference>
<dbReference type="EMBL" id="JAJA02000001">
    <property type="protein sequence ID" value="KWS02461.1"/>
    <property type="molecule type" value="Genomic_DNA"/>
</dbReference>
<dbReference type="AlphaFoldDB" id="A0A108U4M1"/>
<proteinExistence type="predicted"/>
<dbReference type="SUPFAM" id="SSF160631">
    <property type="entry name" value="SMI1/KNR4-like"/>
    <property type="match status" value="1"/>
</dbReference>
<sequence>MSDTPDTNSSIWAVPAFLPALQPDLTDEAIADVETRLGIVFPAALIAVLREQNGGYLRRTLADSGNRMIWGIGPRAQSIGDNYWWSLLDKPDGWLPQQPRRLVPFDSDGHWYLCLDYRNDGEPCITWFDLDEQAEQSVAANMTAFLAMLRTHDETKLGLVTDLSLDDCASRLNDMFARPSEPREPEDLYGYAFFGWFLEDGWVQLEPNRVARDFVSRQDEATYQALKDRLPGTALRFPEHPDAALIVHCGNERTAASTEAALVRAGFDVRRLQTHKAQG</sequence>
<reference evidence="2 3" key="1">
    <citation type="journal article" date="2014" name="Genome Announc.">
        <title>Draft Genome Sequence of Lysobacter capsici AZ78, a Bacterium Antagonistic to Plant-Pathogenic Oomycetes.</title>
        <authorList>
            <person name="Puopolo G."/>
            <person name="Sonego P."/>
            <person name="Engelen K."/>
            <person name="Pertot I."/>
        </authorList>
    </citation>
    <scope>NUCLEOTIDE SEQUENCE [LARGE SCALE GENOMIC DNA]</scope>
    <source>
        <strain evidence="2 3">AZ78</strain>
    </source>
</reference>
<protein>
    <recommendedName>
        <fullName evidence="1">Knr4/Smi1-like domain-containing protein</fullName>
    </recommendedName>
</protein>